<evidence type="ECO:0000256" key="2">
    <source>
        <dbReference type="SAM" id="SignalP"/>
    </source>
</evidence>
<evidence type="ECO:0000313" key="5">
    <source>
        <dbReference type="RefSeq" id="XP_018020732.1"/>
    </source>
</evidence>
<evidence type="ECO:0000256" key="1">
    <source>
        <dbReference type="SAM" id="MobiDB-lite"/>
    </source>
</evidence>
<evidence type="ECO:0000313" key="4">
    <source>
        <dbReference type="Proteomes" id="UP000694843"/>
    </source>
</evidence>
<dbReference type="GeneID" id="108677093"/>
<feature type="non-terminal residue" evidence="5">
    <location>
        <position position="286"/>
    </location>
</feature>
<dbReference type="InterPro" id="IPR000867">
    <property type="entry name" value="IGFBP-like"/>
</dbReference>
<dbReference type="GO" id="GO:0005576">
    <property type="term" value="C:extracellular region"/>
    <property type="evidence" value="ECO:0007669"/>
    <property type="project" value="InterPro"/>
</dbReference>
<organism evidence="4 5">
    <name type="scientific">Hyalella azteca</name>
    <name type="common">Amphipod</name>
    <dbReference type="NCBI Taxonomy" id="294128"/>
    <lineage>
        <taxon>Eukaryota</taxon>
        <taxon>Metazoa</taxon>
        <taxon>Ecdysozoa</taxon>
        <taxon>Arthropoda</taxon>
        <taxon>Crustacea</taxon>
        <taxon>Multicrustacea</taxon>
        <taxon>Malacostraca</taxon>
        <taxon>Eumalacostraca</taxon>
        <taxon>Peracarida</taxon>
        <taxon>Amphipoda</taxon>
        <taxon>Senticaudata</taxon>
        <taxon>Talitrida</taxon>
        <taxon>Talitroidea</taxon>
        <taxon>Hyalellidae</taxon>
        <taxon>Hyalella</taxon>
    </lineage>
</organism>
<feature type="domain" description="IGFBP N-terminal" evidence="3">
    <location>
        <begin position="176"/>
        <end position="244"/>
    </location>
</feature>
<accession>A0A8B7P421</accession>
<dbReference type="AlphaFoldDB" id="A0A8B7P421"/>
<feature type="region of interest" description="Disordered" evidence="1">
    <location>
        <begin position="149"/>
        <end position="174"/>
    </location>
</feature>
<dbReference type="PROSITE" id="PS51323">
    <property type="entry name" value="IGFBP_N_2"/>
    <property type="match status" value="1"/>
</dbReference>
<dbReference type="KEGG" id="hazt:108677093"/>
<name>A0A8B7P421_HYAAZ</name>
<feature type="chain" id="PRO_5034868595" evidence="2">
    <location>
        <begin position="23"/>
        <end position="286"/>
    </location>
</feature>
<keyword evidence="2" id="KW-0732">Signal</keyword>
<dbReference type="RefSeq" id="XP_018020732.1">
    <property type="nucleotide sequence ID" value="XM_018165243.2"/>
</dbReference>
<feature type="signal peptide" evidence="2">
    <location>
        <begin position="1"/>
        <end position="22"/>
    </location>
</feature>
<reference evidence="5" key="1">
    <citation type="submission" date="2025-08" db="UniProtKB">
        <authorList>
            <consortium name="RefSeq"/>
        </authorList>
    </citation>
    <scope>IDENTIFICATION</scope>
</reference>
<evidence type="ECO:0000259" key="3">
    <source>
        <dbReference type="PROSITE" id="PS51323"/>
    </source>
</evidence>
<protein>
    <submittedName>
        <fullName evidence="5">Uncharacterized protein LOC108677093</fullName>
    </submittedName>
</protein>
<gene>
    <name evidence="5" type="primary">LOC108677093</name>
</gene>
<dbReference type="Proteomes" id="UP000694843">
    <property type="component" value="Unplaced"/>
</dbReference>
<keyword evidence="4" id="KW-1185">Reference proteome</keyword>
<feature type="region of interest" description="Disordered" evidence="1">
    <location>
        <begin position="107"/>
        <end position="130"/>
    </location>
</feature>
<sequence>MLPRDKHGVGVVLVLLVCQVVGHDTNNLFDVQHKHDIKTSSKKFAGEHVQHDGVGQHVVQHEELGLHVQPEHFGDGEHATLNEHDENMHDVHSLDNMADMKSVHKTEHDKNMKSEHDPSNMHDKTHQHDDMATQTEIDKKMFTENEEINEHDKEMPSEQEGNLTSKKHFKKPTDLTKDDLPTLCLCSPPCPRRGRDCPSGRMVPRGDCPCCLVCPREEGDACGGHDDPPCNLGLACSSGRCQPSAPCRDDNDCPPWLACLGGNCVDPCLPPPPHQPPRPPPPRGGF</sequence>
<proteinExistence type="predicted"/>